<name>K1L9X5_CECL9</name>
<evidence type="ECO:0000259" key="1">
    <source>
        <dbReference type="PROSITE" id="PS50983"/>
    </source>
</evidence>
<reference evidence="2 3" key="1">
    <citation type="journal article" date="2012" name="J. Bacteriol.">
        <title>Draft Genome Sequence of Cecembia lonarensis Strain LW9T, Isolated from Lonar Lake, a Haloalkaline Lake in India.</title>
        <authorList>
            <person name="Shivaji S."/>
            <person name="Ara S."/>
            <person name="Singh A."/>
            <person name="Pinnaka A.K."/>
        </authorList>
    </citation>
    <scope>NUCLEOTIDE SEQUENCE [LARGE SCALE GENOMIC DNA]</scope>
    <source>
        <strain evidence="2 3">LW9</strain>
    </source>
</reference>
<feature type="domain" description="Fe/B12 periplasmic-binding" evidence="1">
    <location>
        <begin position="96"/>
        <end position="369"/>
    </location>
</feature>
<dbReference type="Gene3D" id="3.40.50.1980">
    <property type="entry name" value="Nitrogenase molybdenum iron protein domain"/>
    <property type="match status" value="2"/>
</dbReference>
<dbReference type="GO" id="GO:0071281">
    <property type="term" value="P:cellular response to iron ion"/>
    <property type="evidence" value="ECO:0007669"/>
    <property type="project" value="TreeGrafter"/>
</dbReference>
<dbReference type="Pfam" id="PF01497">
    <property type="entry name" value="Peripla_BP_2"/>
    <property type="match status" value="1"/>
</dbReference>
<dbReference type="OrthoDB" id="9812528at2"/>
<dbReference type="InterPro" id="IPR050902">
    <property type="entry name" value="ABC_Transporter_SBP"/>
</dbReference>
<sequence length="384" mass="43227">MSGLLSKTILLIIFSISFLLFSCHAPPGKLDVDLEEIPMEFAKGFKVFQGNGYKLIEVSQAFPGSHEPFRYLIKEDKESDKPQGKFDAVITLPVEKVILTSTTHIPHLEYLDQSELLVGFPNLDLISSEKVRDLIAQNRIKDLGRGAQTNFELAVDLEPDLIMISTLGEDLRSLELFKQAGIAAPINGEYLEQHPLGRAEWVKFTGTLLGKWEKANSIFEAIKMAYLNASELIQDGENIKPTVISGIMYNDIWYAPGAESWGAQLLEAAGGDYIFKTQPGTGSLQLSYEYVLEKAQDASIWIGAADHKTLFDMGQADPRYQYFKAFQEGKVYTYTLKKGATGGIEYFELGYLRPDLILQDLIKILYPEQLPNYSLYFYTRLDEK</sequence>
<protein>
    <submittedName>
        <fullName evidence="2">ABC-type Fe3+-citrate transport system, periplasmic component</fullName>
    </submittedName>
</protein>
<evidence type="ECO:0000313" key="3">
    <source>
        <dbReference type="Proteomes" id="UP000004478"/>
    </source>
</evidence>
<dbReference type="Proteomes" id="UP000004478">
    <property type="component" value="Unassembled WGS sequence"/>
</dbReference>
<dbReference type="PROSITE" id="PS50983">
    <property type="entry name" value="FE_B12_PBP"/>
    <property type="match status" value="1"/>
</dbReference>
<dbReference type="SUPFAM" id="SSF53807">
    <property type="entry name" value="Helical backbone' metal receptor"/>
    <property type="match status" value="1"/>
</dbReference>
<accession>K1L9X5</accession>
<evidence type="ECO:0000313" key="2">
    <source>
        <dbReference type="EMBL" id="EKB49042.1"/>
    </source>
</evidence>
<dbReference type="PANTHER" id="PTHR30535:SF34">
    <property type="entry name" value="MOLYBDATE-BINDING PROTEIN MOLA"/>
    <property type="match status" value="1"/>
</dbReference>
<dbReference type="InterPro" id="IPR002491">
    <property type="entry name" value="ABC_transptr_periplasmic_BD"/>
</dbReference>
<dbReference type="AlphaFoldDB" id="K1L9X5"/>
<organism evidence="2 3">
    <name type="scientific">Cecembia lonarensis (strain CCUG 58316 / KCTC 22772 / LW9)</name>
    <dbReference type="NCBI Taxonomy" id="1225176"/>
    <lineage>
        <taxon>Bacteria</taxon>
        <taxon>Pseudomonadati</taxon>
        <taxon>Bacteroidota</taxon>
        <taxon>Cytophagia</taxon>
        <taxon>Cytophagales</taxon>
        <taxon>Cyclobacteriaceae</taxon>
        <taxon>Cecembia</taxon>
    </lineage>
</organism>
<dbReference type="PROSITE" id="PS51257">
    <property type="entry name" value="PROKAR_LIPOPROTEIN"/>
    <property type="match status" value="1"/>
</dbReference>
<proteinExistence type="predicted"/>
<dbReference type="EMBL" id="AMGM01000034">
    <property type="protein sequence ID" value="EKB49042.1"/>
    <property type="molecule type" value="Genomic_DNA"/>
</dbReference>
<dbReference type="RefSeq" id="WP_009185337.1">
    <property type="nucleotide sequence ID" value="NZ_AMGM01000034.1"/>
</dbReference>
<gene>
    <name evidence="2" type="ORF">B879_02308</name>
</gene>
<dbReference type="PANTHER" id="PTHR30535">
    <property type="entry name" value="VITAMIN B12-BINDING PROTEIN"/>
    <property type="match status" value="1"/>
</dbReference>
<keyword evidence="3" id="KW-1185">Reference proteome</keyword>
<comment type="caution">
    <text evidence="2">The sequence shown here is derived from an EMBL/GenBank/DDBJ whole genome shotgun (WGS) entry which is preliminary data.</text>
</comment>
<dbReference type="PATRIC" id="fig|1225176.3.peg.2466"/>